<evidence type="ECO:0000313" key="2">
    <source>
        <dbReference type="Proteomes" id="UP000265566"/>
    </source>
</evidence>
<accession>A0A396JN73</accession>
<dbReference type="AlphaFoldDB" id="A0A396JN73"/>
<sequence>MAMPMGNAVMPEIKYFPVVFTGGEVQQQWFVDERDGFMNWLRSEFAAANAIIDCLCQHLGVAGESGEYDHVVGAIQQRRINWNQVLLMQQYYSVNEVEYALQQVAWRKQQRFVKPVVKEFRKVKQWQRFEASNVKEGSNSSVEMHSNKANSTVKETRVVDKIEEIKCEGMVGTKDDKISDIAEDKKGK</sequence>
<proteinExistence type="predicted"/>
<comment type="caution">
    <text evidence="1">The sequence shown here is derived from an EMBL/GenBank/DDBJ whole genome shotgun (WGS) entry which is preliminary data.</text>
</comment>
<dbReference type="GO" id="GO:0032451">
    <property type="term" value="F:demethylase activity"/>
    <property type="evidence" value="ECO:0007669"/>
    <property type="project" value="InterPro"/>
</dbReference>
<organism evidence="1 2">
    <name type="scientific">Medicago truncatula</name>
    <name type="common">Barrel medic</name>
    <name type="synonym">Medicago tribuloides</name>
    <dbReference type="NCBI Taxonomy" id="3880"/>
    <lineage>
        <taxon>Eukaryota</taxon>
        <taxon>Viridiplantae</taxon>
        <taxon>Streptophyta</taxon>
        <taxon>Embryophyta</taxon>
        <taxon>Tracheophyta</taxon>
        <taxon>Spermatophyta</taxon>
        <taxon>Magnoliopsida</taxon>
        <taxon>eudicotyledons</taxon>
        <taxon>Gunneridae</taxon>
        <taxon>Pentapetalae</taxon>
        <taxon>rosids</taxon>
        <taxon>fabids</taxon>
        <taxon>Fabales</taxon>
        <taxon>Fabaceae</taxon>
        <taxon>Papilionoideae</taxon>
        <taxon>50 kb inversion clade</taxon>
        <taxon>NPAAA clade</taxon>
        <taxon>Hologalegina</taxon>
        <taxon>IRL clade</taxon>
        <taxon>Trifolieae</taxon>
        <taxon>Medicago</taxon>
    </lineage>
</organism>
<dbReference type="Gramene" id="rna1642">
    <property type="protein sequence ID" value="RHN78121.1"/>
    <property type="gene ID" value="gene1642"/>
</dbReference>
<protein>
    <submittedName>
        <fullName evidence="1">Uncharacterized protein</fullName>
    </submittedName>
</protein>
<evidence type="ECO:0000313" key="1">
    <source>
        <dbReference type="EMBL" id="RHN78121.1"/>
    </source>
</evidence>
<dbReference type="PANTHER" id="PTHR31447">
    <property type="entry name" value="HYDROXYPROLINE-RICH GLYCOPROTEIN FAMILY PROTEIN-RELATED"/>
    <property type="match status" value="1"/>
</dbReference>
<dbReference type="GO" id="GO:0003729">
    <property type="term" value="F:mRNA binding"/>
    <property type="evidence" value="ECO:0007669"/>
    <property type="project" value="InterPro"/>
</dbReference>
<dbReference type="Proteomes" id="UP000265566">
    <property type="component" value="Chromosome 1"/>
</dbReference>
<gene>
    <name evidence="1" type="ORF">MtrunA17_Chr1g0162041</name>
</gene>
<dbReference type="GO" id="GO:0006402">
    <property type="term" value="P:mRNA catabolic process"/>
    <property type="evidence" value="ECO:0007669"/>
    <property type="project" value="InterPro"/>
</dbReference>
<dbReference type="InterPro" id="IPR044842">
    <property type="entry name" value="ALKBH9B/ALKBH10B-like"/>
</dbReference>
<name>A0A396JN73_MEDTR</name>
<dbReference type="EMBL" id="PSQE01000001">
    <property type="protein sequence ID" value="RHN78121.1"/>
    <property type="molecule type" value="Genomic_DNA"/>
</dbReference>
<reference evidence="2" key="1">
    <citation type="journal article" date="2018" name="Nat. Plants">
        <title>Whole-genome landscape of Medicago truncatula symbiotic genes.</title>
        <authorList>
            <person name="Pecrix Y."/>
            <person name="Staton S.E."/>
            <person name="Sallet E."/>
            <person name="Lelandais-Briere C."/>
            <person name="Moreau S."/>
            <person name="Carrere S."/>
            <person name="Blein T."/>
            <person name="Jardinaud M.F."/>
            <person name="Latrasse D."/>
            <person name="Zouine M."/>
            <person name="Zahm M."/>
            <person name="Kreplak J."/>
            <person name="Mayjonade B."/>
            <person name="Satge C."/>
            <person name="Perez M."/>
            <person name="Cauet S."/>
            <person name="Marande W."/>
            <person name="Chantry-Darmon C."/>
            <person name="Lopez-Roques C."/>
            <person name="Bouchez O."/>
            <person name="Berard A."/>
            <person name="Debelle F."/>
            <person name="Munos S."/>
            <person name="Bendahmane A."/>
            <person name="Berges H."/>
            <person name="Niebel A."/>
            <person name="Buitink J."/>
            <person name="Frugier F."/>
            <person name="Benhamed M."/>
            <person name="Crespi M."/>
            <person name="Gouzy J."/>
            <person name="Gamas P."/>
        </authorList>
    </citation>
    <scope>NUCLEOTIDE SEQUENCE [LARGE SCALE GENOMIC DNA]</scope>
    <source>
        <strain evidence="2">cv. Jemalong A17</strain>
    </source>
</reference>
<dbReference type="PANTHER" id="PTHR31447:SF0">
    <property type="entry name" value="HYDROXYPROLINE-RICH GLYCOPROTEIN FAMILY PROTEIN"/>
    <property type="match status" value="1"/>
</dbReference>